<keyword evidence="3" id="KW-0547">Nucleotide-binding</keyword>
<keyword evidence="4" id="KW-0067">ATP-binding</keyword>
<dbReference type="InterPro" id="IPR006544">
    <property type="entry name" value="P-type_TPase_V"/>
</dbReference>
<accession>M2XF79</accession>
<sequence>MAEEFKDSTVWTGKTITKLILLQKVSWWWRADVLLTVILFSIVGSLKWRTNFLETDLTFGLTLGSTATIVALFLLLQYWSVAFRKWVGYSLADYNTATHVMVYPRPHKGSTELLRLECDTNNSRESIKYFVFQKRRFQYSPLHRQFQKLKYPAEEPLEFYPSNKGFDSVEEAMERLKTYGENRLEIPVPSFLDLYKEQLLAPFFVFQVFCVLLWCLDQYWRYSVMTLVMLLVFEATVANGRRKSLRELRGMKNRPYQLYVYRCRKWQETASTKIVPGDIISVTRSSEPDLVVPCDALVLNGSIVADESLLTGESIPVVKDALSLVSETNPRRPLSMRGEDKNSVIFGGTRTLQVVVSESFSLKAPDNGAICYVLRTGFGSVQGKLMRTILLSTEKVSANAKEAAFLILFLLFFALVSSAYVLKKGLESQERNRFELLLHCILIITSLL</sequence>
<evidence type="ECO:0000256" key="6">
    <source>
        <dbReference type="ARBA" id="ARBA00022967"/>
    </source>
</evidence>
<feature type="transmembrane region" description="Helical" evidence="7">
    <location>
        <begin position="58"/>
        <end position="76"/>
    </location>
</feature>
<evidence type="ECO:0000256" key="5">
    <source>
        <dbReference type="ARBA" id="ARBA00022842"/>
    </source>
</evidence>
<evidence type="ECO:0000313" key="11">
    <source>
        <dbReference type="Proteomes" id="UP000030680"/>
    </source>
</evidence>
<feature type="transmembrane region" description="Helical" evidence="7">
    <location>
        <begin position="27"/>
        <end position="46"/>
    </location>
</feature>
<dbReference type="EMBL" id="KB454517">
    <property type="protein sequence ID" value="EME28657.1"/>
    <property type="molecule type" value="Genomic_DNA"/>
</dbReference>
<dbReference type="GO" id="GO:0046872">
    <property type="term" value="F:metal ion binding"/>
    <property type="evidence" value="ECO:0007669"/>
    <property type="project" value="UniProtKB-KW"/>
</dbReference>
<evidence type="ECO:0000313" key="10">
    <source>
        <dbReference type="EMBL" id="EME28657.1"/>
    </source>
</evidence>
<dbReference type="GO" id="GO:0140358">
    <property type="term" value="F:P-type transmembrane transporter activity"/>
    <property type="evidence" value="ECO:0007669"/>
    <property type="project" value="InterPro"/>
</dbReference>
<organism evidence="10 11">
    <name type="scientific">Galdieria sulphuraria</name>
    <name type="common">Red alga</name>
    <dbReference type="NCBI Taxonomy" id="130081"/>
    <lineage>
        <taxon>Eukaryota</taxon>
        <taxon>Rhodophyta</taxon>
        <taxon>Bangiophyceae</taxon>
        <taxon>Galdieriales</taxon>
        <taxon>Galdieriaceae</taxon>
        <taxon>Galdieria</taxon>
    </lineage>
</organism>
<dbReference type="GO" id="GO:0016787">
    <property type="term" value="F:hydrolase activity"/>
    <property type="evidence" value="ECO:0007669"/>
    <property type="project" value="UniProtKB-KW"/>
</dbReference>
<dbReference type="SUPFAM" id="SSF81665">
    <property type="entry name" value="Calcium ATPase, transmembrane domain M"/>
    <property type="match status" value="1"/>
</dbReference>
<dbReference type="Pfam" id="PF00690">
    <property type="entry name" value="Cation_ATPase_N"/>
    <property type="match status" value="1"/>
</dbReference>
<feature type="domain" description="P-type ATPase A" evidence="8">
    <location>
        <begin position="259"/>
        <end position="388"/>
    </location>
</feature>
<dbReference type="Pfam" id="PF00122">
    <property type="entry name" value="E1-E2_ATPase"/>
    <property type="match status" value="1"/>
</dbReference>
<dbReference type="OrthoDB" id="48943at2759"/>
<evidence type="ECO:0000256" key="7">
    <source>
        <dbReference type="SAM" id="Phobius"/>
    </source>
</evidence>
<keyword evidence="6" id="KW-1278">Translocase</keyword>
<feature type="domain" description="Cation-transporting P-type ATPase N-terminal" evidence="9">
    <location>
        <begin position="162"/>
        <end position="214"/>
    </location>
</feature>
<evidence type="ECO:0000259" key="9">
    <source>
        <dbReference type="Pfam" id="PF00690"/>
    </source>
</evidence>
<keyword evidence="5" id="KW-0460">Magnesium</keyword>
<dbReference type="InterPro" id="IPR004014">
    <property type="entry name" value="ATPase_P-typ_cation-transptr_N"/>
</dbReference>
<keyword evidence="11" id="KW-1185">Reference proteome</keyword>
<dbReference type="InterPro" id="IPR059000">
    <property type="entry name" value="ATPase_P-type_domA"/>
</dbReference>
<feature type="transmembrane region" description="Helical" evidence="7">
    <location>
        <begin position="199"/>
        <end position="216"/>
    </location>
</feature>
<keyword evidence="7" id="KW-1133">Transmembrane helix</keyword>
<keyword evidence="10" id="KW-0378">Hydrolase</keyword>
<dbReference type="GO" id="GO:0019829">
    <property type="term" value="F:ATPase-coupled monoatomic cation transmembrane transporter activity"/>
    <property type="evidence" value="ECO:0007669"/>
    <property type="project" value="TreeGrafter"/>
</dbReference>
<keyword evidence="2" id="KW-0479">Metal-binding</keyword>
<evidence type="ECO:0000256" key="2">
    <source>
        <dbReference type="ARBA" id="ARBA00022723"/>
    </source>
</evidence>
<evidence type="ECO:0000256" key="1">
    <source>
        <dbReference type="ARBA" id="ARBA00004141"/>
    </source>
</evidence>
<dbReference type="InterPro" id="IPR008250">
    <property type="entry name" value="ATPase_P-typ_transduc_dom_A_sf"/>
</dbReference>
<dbReference type="OMA" id="LEYNIRD"/>
<dbReference type="KEGG" id="gsl:Gasu_38650"/>
<dbReference type="Gramene" id="EME28657">
    <property type="protein sequence ID" value="EME28657"/>
    <property type="gene ID" value="Gasu_38650"/>
</dbReference>
<evidence type="ECO:0000256" key="3">
    <source>
        <dbReference type="ARBA" id="ARBA00022741"/>
    </source>
</evidence>
<evidence type="ECO:0000256" key="4">
    <source>
        <dbReference type="ARBA" id="ARBA00022840"/>
    </source>
</evidence>
<keyword evidence="7" id="KW-0812">Transmembrane</keyword>
<reference evidence="11" key="1">
    <citation type="journal article" date="2013" name="Science">
        <title>Gene transfer from bacteria and archaea facilitated evolution of an extremophilic eukaryote.</title>
        <authorList>
            <person name="Schonknecht G."/>
            <person name="Chen W.H."/>
            <person name="Ternes C.M."/>
            <person name="Barbier G.G."/>
            <person name="Shrestha R.P."/>
            <person name="Stanke M."/>
            <person name="Brautigam A."/>
            <person name="Baker B.J."/>
            <person name="Banfield J.F."/>
            <person name="Garavito R.M."/>
            <person name="Carr K."/>
            <person name="Wilkerson C."/>
            <person name="Rensing S.A."/>
            <person name="Gagneul D."/>
            <person name="Dickenson N.E."/>
            <person name="Oesterhelt C."/>
            <person name="Lercher M.J."/>
            <person name="Weber A.P."/>
        </authorList>
    </citation>
    <scope>NUCLEOTIDE SEQUENCE [LARGE SCALE GENOMIC DNA]</scope>
    <source>
        <strain evidence="11">074W</strain>
    </source>
</reference>
<dbReference type="EC" id="3.6.3.8" evidence="10"/>
<dbReference type="GO" id="GO:0016020">
    <property type="term" value="C:membrane"/>
    <property type="evidence" value="ECO:0007669"/>
    <property type="project" value="UniProtKB-SubCell"/>
</dbReference>
<protein>
    <submittedName>
        <fullName evidence="10">Calcium-transporting P-type ATPase</fullName>
        <ecNumber evidence="10">3.6.3.8</ecNumber>
    </submittedName>
</protein>
<dbReference type="STRING" id="130081.M2XF79"/>
<proteinExistence type="predicted"/>
<evidence type="ECO:0000259" key="8">
    <source>
        <dbReference type="Pfam" id="PF00122"/>
    </source>
</evidence>
<dbReference type="eggNOG" id="KOG0209">
    <property type="taxonomic scope" value="Eukaryota"/>
</dbReference>
<dbReference type="InterPro" id="IPR023298">
    <property type="entry name" value="ATPase_P-typ_TM_dom_sf"/>
</dbReference>
<dbReference type="Proteomes" id="UP000030680">
    <property type="component" value="Unassembled WGS sequence"/>
</dbReference>
<gene>
    <name evidence="10" type="ORF">Gasu_38650</name>
</gene>
<dbReference type="PANTHER" id="PTHR45630">
    <property type="entry name" value="CATION-TRANSPORTING ATPASE-RELATED"/>
    <property type="match status" value="1"/>
</dbReference>
<dbReference type="Gene3D" id="2.70.150.10">
    <property type="entry name" value="Calcium-transporting ATPase, cytoplasmic transduction domain A"/>
    <property type="match status" value="1"/>
</dbReference>
<dbReference type="SUPFAM" id="SSF81653">
    <property type="entry name" value="Calcium ATPase, transduction domain A"/>
    <property type="match status" value="1"/>
</dbReference>
<feature type="transmembrane region" description="Helical" evidence="7">
    <location>
        <begin position="403"/>
        <end position="422"/>
    </location>
</feature>
<dbReference type="AlphaFoldDB" id="M2XF79"/>
<dbReference type="GO" id="GO:0005524">
    <property type="term" value="F:ATP binding"/>
    <property type="evidence" value="ECO:0007669"/>
    <property type="project" value="UniProtKB-KW"/>
</dbReference>
<dbReference type="RefSeq" id="XP_005705177.1">
    <property type="nucleotide sequence ID" value="XM_005705120.1"/>
</dbReference>
<comment type="subcellular location">
    <subcellularLocation>
        <location evidence="1">Membrane</location>
        <topology evidence="1">Multi-pass membrane protein</topology>
    </subcellularLocation>
</comment>
<dbReference type="GeneID" id="17087512"/>
<keyword evidence="7" id="KW-0472">Membrane</keyword>
<name>M2XF79_GALSU</name>